<protein>
    <submittedName>
        <fullName evidence="2">Uncharacterized protein</fullName>
    </submittedName>
</protein>
<evidence type="ECO:0000313" key="2">
    <source>
        <dbReference type="EMBL" id="KAJ8966608.1"/>
    </source>
</evidence>
<keyword evidence="1" id="KW-1133">Transmembrane helix</keyword>
<dbReference type="AlphaFoldDB" id="A0AAV8ZP03"/>
<evidence type="ECO:0000256" key="1">
    <source>
        <dbReference type="SAM" id="Phobius"/>
    </source>
</evidence>
<accession>A0AAV8ZP03</accession>
<keyword evidence="1" id="KW-0472">Membrane</keyword>
<feature type="transmembrane region" description="Helical" evidence="1">
    <location>
        <begin position="100"/>
        <end position="121"/>
    </location>
</feature>
<comment type="caution">
    <text evidence="2">The sequence shown here is derived from an EMBL/GenBank/DDBJ whole genome shotgun (WGS) entry which is preliminary data.</text>
</comment>
<dbReference type="Proteomes" id="UP001162156">
    <property type="component" value="Unassembled WGS sequence"/>
</dbReference>
<dbReference type="EMBL" id="JANEYF010000965">
    <property type="protein sequence ID" value="KAJ8966608.1"/>
    <property type="molecule type" value="Genomic_DNA"/>
</dbReference>
<evidence type="ECO:0000313" key="3">
    <source>
        <dbReference type="Proteomes" id="UP001162156"/>
    </source>
</evidence>
<keyword evidence="1" id="KW-0812">Transmembrane</keyword>
<name>A0AAV8ZP03_9CUCU</name>
<organism evidence="2 3">
    <name type="scientific">Rhamnusium bicolor</name>
    <dbReference type="NCBI Taxonomy" id="1586634"/>
    <lineage>
        <taxon>Eukaryota</taxon>
        <taxon>Metazoa</taxon>
        <taxon>Ecdysozoa</taxon>
        <taxon>Arthropoda</taxon>
        <taxon>Hexapoda</taxon>
        <taxon>Insecta</taxon>
        <taxon>Pterygota</taxon>
        <taxon>Neoptera</taxon>
        <taxon>Endopterygota</taxon>
        <taxon>Coleoptera</taxon>
        <taxon>Polyphaga</taxon>
        <taxon>Cucujiformia</taxon>
        <taxon>Chrysomeloidea</taxon>
        <taxon>Cerambycidae</taxon>
        <taxon>Lepturinae</taxon>
        <taxon>Rhagiini</taxon>
        <taxon>Rhamnusium</taxon>
    </lineage>
</organism>
<reference evidence="2" key="1">
    <citation type="journal article" date="2023" name="Insect Mol. Biol.">
        <title>Genome sequencing provides insights into the evolution of gene families encoding plant cell wall-degrading enzymes in longhorned beetles.</title>
        <authorList>
            <person name="Shin N.R."/>
            <person name="Okamura Y."/>
            <person name="Kirsch R."/>
            <person name="Pauchet Y."/>
        </authorList>
    </citation>
    <scope>NUCLEOTIDE SEQUENCE</scope>
    <source>
        <strain evidence="2">RBIC_L_NR</strain>
    </source>
</reference>
<gene>
    <name evidence="2" type="ORF">NQ314_003428</name>
</gene>
<sequence>MVKQTPFTLDDLGVAELPEEVLNAANEALKNLIPEKSKDEKAYNAFKQWQGWKLIEIFNKNVLLAYLLQLTQNVGNEVKKAKILSDDELKRFLLEARDKIYLLAKVVAVFGLFGALATILANTGANAIKLKRLGGWKSSSIADSYVDESVENKIKLAKKMFGNGESGTSNSTVQVGIIYDKNTTEVMHEILLHMWRLQRYLSQELRSLV</sequence>
<keyword evidence="3" id="KW-1185">Reference proteome</keyword>
<proteinExistence type="predicted"/>